<evidence type="ECO:0000313" key="3">
    <source>
        <dbReference type="Proteomes" id="UP000743370"/>
    </source>
</evidence>
<evidence type="ECO:0000256" key="1">
    <source>
        <dbReference type="SAM" id="Phobius"/>
    </source>
</evidence>
<dbReference type="PANTHER" id="PTHR48196">
    <property type="entry name" value="DUF630 DOMAIN-CONTAINING PROTEIN"/>
    <property type="match status" value="1"/>
</dbReference>
<feature type="transmembrane region" description="Helical" evidence="1">
    <location>
        <begin position="162"/>
        <end position="188"/>
    </location>
</feature>
<keyword evidence="1" id="KW-0812">Transmembrane</keyword>
<sequence length="220" mass="24342">MILQQQFQKQRAMDEVAKIRKRFGDEQSTLLDQFERLSFESHLTKAMLHRSLSEPGFPRSVSQPRHVSVTPTIPLLNHGKQRRCRGSGLHRALKKFLRPIFGRKNSGGGERKHVPDPRNPLSWKAFSRSLSRVVVRVSRVGVRSLAVGWRSELPPSSLPPRAAFVVVASLICSVFGVSVAVVAVLTFIPVVLTFIAVAAVAPTVIVVGVAHHVLKLGSYF</sequence>
<comment type="caution">
    <text evidence="2">The sequence shown here is derived from an EMBL/GenBank/DDBJ whole genome shotgun (WGS) entry which is preliminary data.</text>
</comment>
<dbReference type="PANTHER" id="PTHR48196:SF1">
    <property type="entry name" value="DUF630 DOMAIN-CONTAINING PROTEIN"/>
    <property type="match status" value="1"/>
</dbReference>
<dbReference type="AlphaFoldDB" id="A0A8T0JR37"/>
<accession>A0A8T0JR37</accession>
<name>A0A8T0JR37_PHAAN</name>
<evidence type="ECO:0000313" key="2">
    <source>
        <dbReference type="EMBL" id="KAG2380554.1"/>
    </source>
</evidence>
<feature type="transmembrane region" description="Helical" evidence="1">
    <location>
        <begin position="194"/>
        <end position="214"/>
    </location>
</feature>
<reference evidence="2 3" key="1">
    <citation type="submission" date="2020-05" db="EMBL/GenBank/DDBJ databases">
        <title>Vigna angularis (adzuki bean) Var. LongXiaoDou No. 4 denovo assembly.</title>
        <authorList>
            <person name="Xiang H."/>
        </authorList>
    </citation>
    <scope>NUCLEOTIDE SEQUENCE [LARGE SCALE GENOMIC DNA]</scope>
    <source>
        <tissue evidence="2">Leaf</tissue>
    </source>
</reference>
<dbReference type="Proteomes" id="UP000743370">
    <property type="component" value="Unassembled WGS sequence"/>
</dbReference>
<proteinExistence type="predicted"/>
<organism evidence="2 3">
    <name type="scientific">Phaseolus angularis</name>
    <name type="common">Azuki bean</name>
    <name type="synonym">Vigna angularis</name>
    <dbReference type="NCBI Taxonomy" id="3914"/>
    <lineage>
        <taxon>Eukaryota</taxon>
        <taxon>Viridiplantae</taxon>
        <taxon>Streptophyta</taxon>
        <taxon>Embryophyta</taxon>
        <taxon>Tracheophyta</taxon>
        <taxon>Spermatophyta</taxon>
        <taxon>Magnoliopsida</taxon>
        <taxon>eudicotyledons</taxon>
        <taxon>Gunneridae</taxon>
        <taxon>Pentapetalae</taxon>
        <taxon>rosids</taxon>
        <taxon>fabids</taxon>
        <taxon>Fabales</taxon>
        <taxon>Fabaceae</taxon>
        <taxon>Papilionoideae</taxon>
        <taxon>50 kb inversion clade</taxon>
        <taxon>NPAAA clade</taxon>
        <taxon>indigoferoid/millettioid clade</taxon>
        <taxon>Phaseoleae</taxon>
        <taxon>Vigna</taxon>
    </lineage>
</organism>
<keyword evidence="1" id="KW-1133">Transmembrane helix</keyword>
<keyword evidence="1" id="KW-0472">Membrane</keyword>
<dbReference type="EMBL" id="JABFOF010000009">
    <property type="protein sequence ID" value="KAG2380554.1"/>
    <property type="molecule type" value="Genomic_DNA"/>
</dbReference>
<gene>
    <name evidence="2" type="ORF">HKW66_Vig0249340</name>
</gene>
<protein>
    <submittedName>
        <fullName evidence="2">Uncharacterized protein</fullName>
    </submittedName>
</protein>